<dbReference type="Pfam" id="PF02517">
    <property type="entry name" value="Rce1-like"/>
    <property type="match status" value="1"/>
</dbReference>
<sequence length="246" mass="27893">MNLAQSILFFGLPGFVILVALYFGVPIATSLGIPLIVSWTAGLWLPIILLLCWVLVRHFRNPKSDEFKERFRLKKLQRGDWIAIAVAFVAVQVCEISLSRTGAIISEMWFFSTPSVIPELFDPGLDIEAGLSTFFAVPVEGNWWLLVFWLGWLVINIGGEELLWRGYALPLQERVFGGYAWLVNGLCWNLLVHAFMRWNFLTLMPVSLVIPYLVQHRKNTWIGIYLHGLGNALVLLILVPSIAGWI</sequence>
<accession>A0ABZ2V042</accession>
<protein>
    <submittedName>
        <fullName evidence="3">Type II CAAX prenyl endopeptidase Rce1 family protein</fullName>
    </submittedName>
</protein>
<feature type="transmembrane region" description="Helical" evidence="1">
    <location>
        <begin position="31"/>
        <end position="56"/>
    </location>
</feature>
<keyword evidence="1" id="KW-1133">Transmembrane helix</keyword>
<keyword evidence="1" id="KW-0472">Membrane</keyword>
<organism evidence="3 4">
    <name type="scientific">Yoonia phaeophyticola</name>
    <dbReference type="NCBI Taxonomy" id="3137369"/>
    <lineage>
        <taxon>Bacteria</taxon>
        <taxon>Pseudomonadati</taxon>
        <taxon>Pseudomonadota</taxon>
        <taxon>Alphaproteobacteria</taxon>
        <taxon>Rhodobacterales</taxon>
        <taxon>Paracoccaceae</taxon>
        <taxon>Yoonia</taxon>
    </lineage>
</organism>
<keyword evidence="4" id="KW-1185">Reference proteome</keyword>
<name>A0ABZ2V042_9RHOB</name>
<dbReference type="InterPro" id="IPR003675">
    <property type="entry name" value="Rce1/LyrA-like_dom"/>
</dbReference>
<feature type="transmembrane region" description="Helical" evidence="1">
    <location>
        <begin position="7"/>
        <end position="25"/>
    </location>
</feature>
<evidence type="ECO:0000313" key="3">
    <source>
        <dbReference type="EMBL" id="WZC47497.1"/>
    </source>
</evidence>
<dbReference type="Proteomes" id="UP001440612">
    <property type="component" value="Chromosome"/>
</dbReference>
<reference evidence="4" key="1">
    <citation type="submission" date="2024-04" db="EMBL/GenBank/DDBJ databases">
        <title>Phylogenomic analyses of a clade within the roseobacter group suggest taxonomic reassignments of species of the genera Aestuariivita, Citreicella, Loktanella, Nautella, Pelagibaca, Ruegeria, Thalassobius, Thiobacimonas and Tropicibacter, and the proposal o.</title>
        <authorList>
            <person name="Jeon C.O."/>
        </authorList>
    </citation>
    <scope>NUCLEOTIDE SEQUENCE [LARGE SCALE GENOMIC DNA]</scope>
    <source>
        <strain evidence="4">BS5-3</strain>
    </source>
</reference>
<feature type="transmembrane region" description="Helical" evidence="1">
    <location>
        <begin position="221"/>
        <end position="243"/>
    </location>
</feature>
<evidence type="ECO:0000313" key="4">
    <source>
        <dbReference type="Proteomes" id="UP001440612"/>
    </source>
</evidence>
<evidence type="ECO:0000256" key="1">
    <source>
        <dbReference type="SAM" id="Phobius"/>
    </source>
</evidence>
<dbReference type="EMBL" id="CP150951">
    <property type="protein sequence ID" value="WZC47497.1"/>
    <property type="molecule type" value="Genomic_DNA"/>
</dbReference>
<evidence type="ECO:0000259" key="2">
    <source>
        <dbReference type="Pfam" id="PF02517"/>
    </source>
</evidence>
<keyword evidence="1" id="KW-0812">Transmembrane</keyword>
<feature type="transmembrane region" description="Helical" evidence="1">
    <location>
        <begin position="143"/>
        <end position="163"/>
    </location>
</feature>
<proteinExistence type="predicted"/>
<feature type="domain" description="CAAX prenyl protease 2/Lysostaphin resistance protein A-like" evidence="2">
    <location>
        <begin position="143"/>
        <end position="232"/>
    </location>
</feature>
<dbReference type="RefSeq" id="WP_341365617.1">
    <property type="nucleotide sequence ID" value="NZ_CP150951.2"/>
</dbReference>
<gene>
    <name evidence="3" type="ORF">AABB29_11225</name>
</gene>
<feature type="transmembrane region" description="Helical" evidence="1">
    <location>
        <begin position="175"/>
        <end position="192"/>
    </location>
</feature>